<dbReference type="OrthoDB" id="2679997at2"/>
<organism evidence="2 3">
    <name type="scientific">Scopulibacillus darangshiensis</name>
    <dbReference type="NCBI Taxonomy" id="442528"/>
    <lineage>
        <taxon>Bacteria</taxon>
        <taxon>Bacillati</taxon>
        <taxon>Bacillota</taxon>
        <taxon>Bacilli</taxon>
        <taxon>Bacillales</taxon>
        <taxon>Sporolactobacillaceae</taxon>
        <taxon>Scopulibacillus</taxon>
    </lineage>
</organism>
<sequence>MDEPKEALSYARLVSRQKYYKEKALKLEKDFIFTKEQLTQVEQQLQETKIQAADHDKIQKELEALSNAYGQLKEKYDRETQENQTQLQGLQVKIETLQKSQRSEDDVDNETYQQRVKGFERLLGEVQQEINEKEKEIAVYKRRLLTLEKRLKATGEPQLSEEPNLSESNNVTRPSYRAITYSDYAIILEEKRHIIRGDFVIENVGEEPLSTPMLCFRFNPGDTAVLKGRVYHIDDALAREGDIDGVCWVFLDNDWAKESKERGEIWVHPLNKVSVDPGESLRLNDFQVPVENQFYNHLSIEVFVYFQDIDYKVKAANQILINV</sequence>
<dbReference type="RefSeq" id="WP_132748376.1">
    <property type="nucleotide sequence ID" value="NZ_SLXK01000062.1"/>
</dbReference>
<evidence type="ECO:0000313" key="2">
    <source>
        <dbReference type="EMBL" id="TCP19511.1"/>
    </source>
</evidence>
<gene>
    <name evidence="2" type="ORF">EV207_16216</name>
</gene>
<evidence type="ECO:0000256" key="1">
    <source>
        <dbReference type="SAM" id="Coils"/>
    </source>
</evidence>
<feature type="coiled-coil region" evidence="1">
    <location>
        <begin position="55"/>
        <end position="82"/>
    </location>
</feature>
<feature type="coiled-coil region" evidence="1">
    <location>
        <begin position="109"/>
        <end position="150"/>
    </location>
</feature>
<protein>
    <submittedName>
        <fullName evidence="2">Uncharacterized protein</fullName>
    </submittedName>
</protein>
<dbReference type="AlphaFoldDB" id="A0A4R2NE28"/>
<reference evidence="2 3" key="1">
    <citation type="submission" date="2019-03" db="EMBL/GenBank/DDBJ databases">
        <title>Genomic Encyclopedia of Type Strains, Phase IV (KMG-IV): sequencing the most valuable type-strain genomes for metagenomic binning, comparative biology and taxonomic classification.</title>
        <authorList>
            <person name="Goeker M."/>
        </authorList>
    </citation>
    <scope>NUCLEOTIDE SEQUENCE [LARGE SCALE GENOMIC DNA]</scope>
    <source>
        <strain evidence="2 3">DSM 19377</strain>
    </source>
</reference>
<dbReference type="EMBL" id="SLXK01000062">
    <property type="protein sequence ID" value="TCP19511.1"/>
    <property type="molecule type" value="Genomic_DNA"/>
</dbReference>
<proteinExistence type="predicted"/>
<dbReference type="Proteomes" id="UP000295416">
    <property type="component" value="Unassembled WGS sequence"/>
</dbReference>
<keyword evidence="1" id="KW-0175">Coiled coil</keyword>
<comment type="caution">
    <text evidence="2">The sequence shown here is derived from an EMBL/GenBank/DDBJ whole genome shotgun (WGS) entry which is preliminary data.</text>
</comment>
<keyword evidence="3" id="KW-1185">Reference proteome</keyword>
<name>A0A4R2NE28_9BACL</name>
<accession>A0A4R2NE28</accession>
<evidence type="ECO:0000313" key="3">
    <source>
        <dbReference type="Proteomes" id="UP000295416"/>
    </source>
</evidence>